<name>A0ABQ6HT53_9MICO</name>
<gene>
    <name evidence="1" type="ORF">GCM10025862_36910</name>
</gene>
<evidence type="ECO:0000313" key="2">
    <source>
        <dbReference type="Proteomes" id="UP001157109"/>
    </source>
</evidence>
<dbReference type="EMBL" id="BSUJ01000001">
    <property type="protein sequence ID" value="GMA21670.1"/>
    <property type="molecule type" value="Genomic_DNA"/>
</dbReference>
<reference evidence="2" key="1">
    <citation type="journal article" date="2019" name="Int. J. Syst. Evol. Microbiol.">
        <title>The Global Catalogue of Microorganisms (GCM) 10K type strain sequencing project: providing services to taxonomists for standard genome sequencing and annotation.</title>
        <authorList>
            <consortium name="The Broad Institute Genomics Platform"/>
            <consortium name="The Broad Institute Genome Sequencing Center for Infectious Disease"/>
            <person name="Wu L."/>
            <person name="Ma J."/>
        </authorList>
    </citation>
    <scope>NUCLEOTIDE SEQUENCE [LARGE SCALE GENOMIC DNA]</scope>
    <source>
        <strain evidence="2">NBRC 105830</strain>
    </source>
</reference>
<keyword evidence="2" id="KW-1185">Reference proteome</keyword>
<proteinExistence type="predicted"/>
<evidence type="ECO:0000313" key="1">
    <source>
        <dbReference type="EMBL" id="GMA21670.1"/>
    </source>
</evidence>
<accession>A0ABQ6HT53</accession>
<evidence type="ECO:0008006" key="3">
    <source>
        <dbReference type="Google" id="ProtNLM"/>
    </source>
</evidence>
<comment type="caution">
    <text evidence="1">The sequence shown here is derived from an EMBL/GenBank/DDBJ whole genome shotgun (WGS) entry which is preliminary data.</text>
</comment>
<organism evidence="1 2">
    <name type="scientific">Arsenicicoccus piscis</name>
    <dbReference type="NCBI Taxonomy" id="673954"/>
    <lineage>
        <taxon>Bacteria</taxon>
        <taxon>Bacillati</taxon>
        <taxon>Actinomycetota</taxon>
        <taxon>Actinomycetes</taxon>
        <taxon>Micrococcales</taxon>
        <taxon>Intrasporangiaceae</taxon>
        <taxon>Arsenicicoccus</taxon>
    </lineage>
</organism>
<dbReference type="Proteomes" id="UP001157109">
    <property type="component" value="Unassembled WGS sequence"/>
</dbReference>
<dbReference type="RefSeq" id="WP_241443563.1">
    <property type="nucleotide sequence ID" value="NZ_BSUJ01000001.1"/>
</dbReference>
<protein>
    <recommendedName>
        <fullName evidence="3">Polyketide cyclase</fullName>
    </recommendedName>
</protein>
<sequence length="169" mass="18184">MIGDNWGTSAEERSLVYACDTFVANPRLEAWRAATVAAPLAATWAWVGQIRAAPYSYDRIDNAGKRSPRQLLEWPEPVVGEPFTRVGGRPCGRIVDVRPLSSLTGTIMGGYLTYALTAESPTTARLVLKVVADPPPLVAGLHCLGDPVMARRQLLNLQAHAEGSSSAQD</sequence>